<evidence type="ECO:0000256" key="2">
    <source>
        <dbReference type="ARBA" id="ARBA00022475"/>
    </source>
</evidence>
<evidence type="ECO:0000259" key="8">
    <source>
        <dbReference type="Pfam" id="PF13567"/>
    </source>
</evidence>
<dbReference type="OrthoDB" id="9761531at2"/>
<dbReference type="STRING" id="13035.Dacsa_2980"/>
<feature type="domain" description="DUF4131" evidence="8">
    <location>
        <begin position="30"/>
        <end position="192"/>
    </location>
</feature>
<dbReference type="HOGENOM" id="CLU_010363_8_0_3"/>
<dbReference type="eggNOG" id="COG0658">
    <property type="taxonomic scope" value="Bacteria"/>
</dbReference>
<dbReference type="NCBIfam" id="TIGR00360">
    <property type="entry name" value="ComEC_N-term"/>
    <property type="match status" value="1"/>
</dbReference>
<dbReference type="Proteomes" id="UP000010482">
    <property type="component" value="Chromosome"/>
</dbReference>
<evidence type="ECO:0000256" key="3">
    <source>
        <dbReference type="ARBA" id="ARBA00022692"/>
    </source>
</evidence>
<protein>
    <submittedName>
        <fullName evidence="9">ComEC/Rec2-related protein</fullName>
    </submittedName>
</protein>
<name>K9YYX4_DACS8</name>
<keyword evidence="4 6" id="KW-1133">Transmembrane helix</keyword>
<dbReference type="PANTHER" id="PTHR30619">
    <property type="entry name" value="DNA INTERNALIZATION/COMPETENCE PROTEIN COMEC/REC2"/>
    <property type="match status" value="1"/>
</dbReference>
<dbReference type="PATRIC" id="fig|13035.3.peg.3391"/>
<feature type="domain" description="ComEC/Rec2-related protein" evidence="7">
    <location>
        <begin position="229"/>
        <end position="489"/>
    </location>
</feature>
<dbReference type="KEGG" id="dsl:Dacsa_2980"/>
<dbReference type="Pfam" id="PF13567">
    <property type="entry name" value="DUF4131"/>
    <property type="match status" value="1"/>
</dbReference>
<evidence type="ECO:0000256" key="6">
    <source>
        <dbReference type="SAM" id="Phobius"/>
    </source>
</evidence>
<keyword evidence="10" id="KW-1185">Reference proteome</keyword>
<feature type="transmembrane region" description="Helical" evidence="6">
    <location>
        <begin position="378"/>
        <end position="399"/>
    </location>
</feature>
<keyword evidence="3 6" id="KW-0812">Transmembrane</keyword>
<evidence type="ECO:0000256" key="1">
    <source>
        <dbReference type="ARBA" id="ARBA00004651"/>
    </source>
</evidence>
<feature type="transmembrane region" description="Helical" evidence="6">
    <location>
        <begin position="439"/>
        <end position="459"/>
    </location>
</feature>
<comment type="subcellular location">
    <subcellularLocation>
        <location evidence="1">Cell membrane</location>
        <topology evidence="1">Multi-pass membrane protein</topology>
    </subcellularLocation>
</comment>
<feature type="transmembrane region" description="Helical" evidence="6">
    <location>
        <begin position="324"/>
        <end position="343"/>
    </location>
</feature>
<feature type="transmembrane region" description="Helical" evidence="6">
    <location>
        <begin position="471"/>
        <end position="489"/>
    </location>
</feature>
<organism evidence="9 10">
    <name type="scientific">Dactylococcopsis salina (strain PCC 8305)</name>
    <name type="common">Myxobactron salinum</name>
    <dbReference type="NCBI Taxonomy" id="13035"/>
    <lineage>
        <taxon>Bacteria</taxon>
        <taxon>Bacillati</taxon>
        <taxon>Cyanobacteriota</taxon>
        <taxon>Cyanophyceae</taxon>
        <taxon>Nodosilineales</taxon>
        <taxon>Cymatolegaceae</taxon>
        <taxon>Dactylococcopsis</taxon>
    </lineage>
</organism>
<feature type="transmembrane region" description="Helical" evidence="6">
    <location>
        <begin position="406"/>
        <end position="433"/>
    </location>
</feature>
<dbReference type="InterPro" id="IPR025405">
    <property type="entry name" value="DUF4131"/>
</dbReference>
<proteinExistence type="predicted"/>
<dbReference type="AlphaFoldDB" id="K9YYX4"/>
<feature type="transmembrane region" description="Helical" evidence="6">
    <location>
        <begin position="278"/>
        <end position="295"/>
    </location>
</feature>
<dbReference type="RefSeq" id="WP_015230505.1">
    <property type="nucleotide sequence ID" value="NC_019780.1"/>
</dbReference>
<evidence type="ECO:0000313" key="9">
    <source>
        <dbReference type="EMBL" id="AFZ51525.1"/>
    </source>
</evidence>
<dbReference type="InterPro" id="IPR052159">
    <property type="entry name" value="Competence_DNA_uptake"/>
</dbReference>
<sequence length="723" mass="80992">MYGKDIPLFCLAYILGLLITSAIDQYALTILIFGLITGGLAWKFASYHQWLGLRSRSLLVIILIILTSFFYFYLRFPTAKSNDVSQIIPSDTNGISATVMGKVINSPTRNRSGKLRFWLETETVNNDQKNMAVEGKLYATIPLNLEDKISSGSKIEITGYLYQPSTPKNPGQFDFKEYLKRNGAFAGISGRELTVIQKNNWGFWRLRDRIIKVHQKALDSPKGMLVSSMVLGRRAVSLPYELQEEFLRAGLAHFLAASGFHVSLLLGFILVITKRFRASISLIIGLGILLLYVGLTGLQPSILRASLMGIAGLIGLVTDRKFDAVKSLLMIATILLLINPLWIIDLGFQFSFLATLGLIVTIPNFLDKLEFLPPTLATLIAVPIVAFVWIFPLQLFYFGTVAPYSILLNILATPLAILIILGGMLSGFIGLLVSDLGSLIALLLSYPTQGLISLVSVFNRLPASYLLFGKIALWQLLTVYSLILFVWRVPQGQKYWKLVSLSAIALLIFPVIYKQFTLQQITVFATEKPAVILIQNRGHTTLINCGDENTIQYTILPFLQQEGVQTIDSAIALSSQNKWQYLLENVSIKSLFNSQITTREVESLFNVQAVIKKPFDLLKNRGLTLERINSIFTINLNKKSWGFLENPTRSISSFPEDLKAIDVLLWEGKRLDRSWLAILKPKTVILVSNEILEELKQDLQQKKINVHVTGEDGAIQWTSYVLF</sequence>
<evidence type="ECO:0000256" key="4">
    <source>
        <dbReference type="ARBA" id="ARBA00022989"/>
    </source>
</evidence>
<feature type="transmembrane region" description="Helical" evidence="6">
    <location>
        <begin position="251"/>
        <end position="272"/>
    </location>
</feature>
<evidence type="ECO:0000259" key="7">
    <source>
        <dbReference type="Pfam" id="PF03772"/>
    </source>
</evidence>
<dbReference type="InterPro" id="IPR004477">
    <property type="entry name" value="ComEC_N"/>
</dbReference>
<dbReference type="EMBL" id="CP003944">
    <property type="protein sequence ID" value="AFZ51525.1"/>
    <property type="molecule type" value="Genomic_DNA"/>
</dbReference>
<dbReference type="PANTHER" id="PTHR30619:SF1">
    <property type="entry name" value="RECOMBINATION PROTEIN 2"/>
    <property type="match status" value="1"/>
</dbReference>
<dbReference type="eggNOG" id="COG2333">
    <property type="taxonomic scope" value="Bacteria"/>
</dbReference>
<keyword evidence="2" id="KW-1003">Cell membrane</keyword>
<feature type="transmembrane region" description="Helical" evidence="6">
    <location>
        <begin position="57"/>
        <end position="74"/>
    </location>
</feature>
<dbReference type="GO" id="GO:0005886">
    <property type="term" value="C:plasma membrane"/>
    <property type="evidence" value="ECO:0007669"/>
    <property type="project" value="UniProtKB-SubCell"/>
</dbReference>
<accession>K9YYX4</accession>
<keyword evidence="5 6" id="KW-0472">Membrane</keyword>
<reference evidence="9" key="1">
    <citation type="submission" date="2012-04" db="EMBL/GenBank/DDBJ databases">
        <title>Finished genome of Dactylococcopsis salina PCC 8305.</title>
        <authorList>
            <consortium name="US DOE Joint Genome Institute"/>
            <person name="Gugger M."/>
            <person name="Coursin T."/>
            <person name="Rippka R."/>
            <person name="Tandeau De Marsac N."/>
            <person name="Huntemann M."/>
            <person name="Wei C.-L."/>
            <person name="Han J."/>
            <person name="Detter J.C."/>
            <person name="Han C."/>
            <person name="Tapia R."/>
            <person name="Daligault H."/>
            <person name="Chen A."/>
            <person name="Krypides N."/>
            <person name="Mavromatis K."/>
            <person name="Markowitz V."/>
            <person name="Szeto E."/>
            <person name="Ivanova N."/>
            <person name="Ovchinnikova G."/>
            <person name="Pagani I."/>
            <person name="Pati A."/>
            <person name="Goodwin L."/>
            <person name="Peters L."/>
            <person name="Pitluck S."/>
            <person name="Woyke T."/>
            <person name="Kerfeld C."/>
        </authorList>
    </citation>
    <scope>NUCLEOTIDE SEQUENCE [LARGE SCALE GENOMIC DNA]</scope>
    <source>
        <strain evidence="9">PCC 8305</strain>
    </source>
</reference>
<gene>
    <name evidence="9" type="ORF">Dacsa_2980</name>
</gene>
<evidence type="ECO:0000256" key="5">
    <source>
        <dbReference type="ARBA" id="ARBA00023136"/>
    </source>
</evidence>
<dbReference type="Pfam" id="PF03772">
    <property type="entry name" value="Competence"/>
    <property type="match status" value="1"/>
</dbReference>
<evidence type="ECO:0000313" key="10">
    <source>
        <dbReference type="Proteomes" id="UP000010482"/>
    </source>
</evidence>